<reference evidence="7" key="2">
    <citation type="journal article" date="2021" name="PeerJ">
        <title>Extensive microbial diversity within the chicken gut microbiome revealed by metagenomics and culture.</title>
        <authorList>
            <person name="Gilroy R."/>
            <person name="Ravi A."/>
            <person name="Getino M."/>
            <person name="Pursley I."/>
            <person name="Horton D.L."/>
            <person name="Alikhan N.F."/>
            <person name="Baker D."/>
            <person name="Gharbi K."/>
            <person name="Hall N."/>
            <person name="Watson M."/>
            <person name="Adriaenssens E.M."/>
            <person name="Foster-Nyarko E."/>
            <person name="Jarju S."/>
            <person name="Secka A."/>
            <person name="Antonio M."/>
            <person name="Oren A."/>
            <person name="Chaudhuri R.R."/>
            <person name="La Ragione R."/>
            <person name="Hildebrand F."/>
            <person name="Pallen M.J."/>
        </authorList>
    </citation>
    <scope>NUCLEOTIDE SEQUENCE</scope>
    <source>
        <strain evidence="7">CHK187-14744</strain>
    </source>
</reference>
<feature type="compositionally biased region" description="Low complexity" evidence="4">
    <location>
        <begin position="44"/>
        <end position="55"/>
    </location>
</feature>
<dbReference type="GO" id="GO:1904680">
    <property type="term" value="F:peptide transmembrane transporter activity"/>
    <property type="evidence" value="ECO:0007669"/>
    <property type="project" value="TreeGrafter"/>
</dbReference>
<comment type="caution">
    <text evidence="7">The sequence shown here is derived from an EMBL/GenBank/DDBJ whole genome shotgun (WGS) entry which is preliminary data.</text>
</comment>
<dbReference type="Pfam" id="PF00496">
    <property type="entry name" value="SBP_bac_5"/>
    <property type="match status" value="1"/>
</dbReference>
<gene>
    <name evidence="7" type="ORF">IAB63_07110</name>
</gene>
<feature type="domain" description="Solute-binding protein family 5" evidence="6">
    <location>
        <begin position="103"/>
        <end position="447"/>
    </location>
</feature>
<dbReference type="SUPFAM" id="SSF53850">
    <property type="entry name" value="Periplasmic binding protein-like II"/>
    <property type="match status" value="1"/>
</dbReference>
<dbReference type="GO" id="GO:0043190">
    <property type="term" value="C:ATP-binding cassette (ABC) transporter complex"/>
    <property type="evidence" value="ECO:0007669"/>
    <property type="project" value="InterPro"/>
</dbReference>
<dbReference type="Proteomes" id="UP000824164">
    <property type="component" value="Unassembled WGS sequence"/>
</dbReference>
<evidence type="ECO:0000256" key="5">
    <source>
        <dbReference type="SAM" id="SignalP"/>
    </source>
</evidence>
<reference evidence="7" key="1">
    <citation type="submission" date="2020-10" db="EMBL/GenBank/DDBJ databases">
        <authorList>
            <person name="Gilroy R."/>
        </authorList>
    </citation>
    <scope>NUCLEOTIDE SEQUENCE</scope>
    <source>
        <strain evidence="7">CHK187-14744</strain>
    </source>
</reference>
<dbReference type="Gene3D" id="3.10.105.10">
    <property type="entry name" value="Dipeptide-binding Protein, Domain 3"/>
    <property type="match status" value="1"/>
</dbReference>
<keyword evidence="2" id="KW-0813">Transport</keyword>
<feature type="signal peptide" evidence="5">
    <location>
        <begin position="1"/>
        <end position="19"/>
    </location>
</feature>
<protein>
    <submittedName>
        <fullName evidence="7">ABC transporter substrate-binding protein</fullName>
    </submittedName>
</protein>
<feature type="region of interest" description="Disordered" evidence="4">
    <location>
        <begin position="28"/>
        <end position="59"/>
    </location>
</feature>
<dbReference type="InterPro" id="IPR000914">
    <property type="entry name" value="SBP_5_dom"/>
</dbReference>
<evidence type="ECO:0000313" key="7">
    <source>
        <dbReference type="EMBL" id="HIU03004.1"/>
    </source>
</evidence>
<evidence type="ECO:0000313" key="8">
    <source>
        <dbReference type="Proteomes" id="UP000824164"/>
    </source>
</evidence>
<dbReference type="PROSITE" id="PS51257">
    <property type="entry name" value="PROKAR_LIPOPROTEIN"/>
    <property type="match status" value="1"/>
</dbReference>
<dbReference type="GO" id="GO:0015833">
    <property type="term" value="P:peptide transport"/>
    <property type="evidence" value="ECO:0007669"/>
    <property type="project" value="TreeGrafter"/>
</dbReference>
<keyword evidence="3 5" id="KW-0732">Signal</keyword>
<evidence type="ECO:0000259" key="6">
    <source>
        <dbReference type="Pfam" id="PF00496"/>
    </source>
</evidence>
<sequence>MKKRMKKILLSMMTLTVTAALCACGGGKGSESSAGGNDSEETKTAVSAETETSSTPQAGGEVTVGIAQDLDSLDPHKMAYAGTREVLFNVFEGLVKPDPNGDLIPAVASDYQMSEDGKVYTFTLRDGITFHDGTPVTVEDVKYSIERYAELQGADSAFSILESVETPDGSTVVVNLNEGNTEFLASLTLAIVPQSNEANFDTNPIGTGPFKFVSFTPGQSFVVEAYDGYWKEDCPYLDKVTFQIVADADTAITQLQAGTLDIYQYLTADQASTLTSGFNILEGSVNYVQGMFLNNDFEPFQDVRVRQALCYAVDKDMINEFLFGGKSHTIGTHMIPSFKKYYNEETEGVYTRDVEKAKELLSEAGYGDGFEFTITVPNNYAPHEGTAQIIVENLKEMGITATINTVEFSTWYDEVYTQRNYEATIVAVDGTLAPSSWMTKNYSTDPNNFTNYSNEEFDDVYSRALASTDDAEKTELYKEAQMILAEDAASVYIQDPANLVAVSDKLGGYVFYPISAQDMSVVYYEQ</sequence>
<evidence type="ECO:0000256" key="3">
    <source>
        <dbReference type="ARBA" id="ARBA00022729"/>
    </source>
</evidence>
<dbReference type="AlphaFoldDB" id="A0A9D1KXS0"/>
<dbReference type="PIRSF" id="PIRSF002741">
    <property type="entry name" value="MppA"/>
    <property type="match status" value="1"/>
</dbReference>
<name>A0A9D1KXS0_9FIRM</name>
<feature type="chain" id="PRO_5039676588" evidence="5">
    <location>
        <begin position="20"/>
        <end position="526"/>
    </location>
</feature>
<evidence type="ECO:0000256" key="1">
    <source>
        <dbReference type="ARBA" id="ARBA00005695"/>
    </source>
</evidence>
<dbReference type="Gene3D" id="3.40.190.10">
    <property type="entry name" value="Periplasmic binding protein-like II"/>
    <property type="match status" value="1"/>
</dbReference>
<organism evidence="7 8">
    <name type="scientific">Candidatus Onthocola gallistercoris</name>
    <dbReference type="NCBI Taxonomy" id="2840876"/>
    <lineage>
        <taxon>Bacteria</taxon>
        <taxon>Bacillati</taxon>
        <taxon>Bacillota</taxon>
        <taxon>Bacilli</taxon>
        <taxon>Candidatus Onthocola</taxon>
    </lineage>
</organism>
<dbReference type="PANTHER" id="PTHR30290">
    <property type="entry name" value="PERIPLASMIC BINDING COMPONENT OF ABC TRANSPORTER"/>
    <property type="match status" value="1"/>
</dbReference>
<dbReference type="InterPro" id="IPR030678">
    <property type="entry name" value="Peptide/Ni-bd"/>
</dbReference>
<evidence type="ECO:0000256" key="4">
    <source>
        <dbReference type="SAM" id="MobiDB-lite"/>
    </source>
</evidence>
<accession>A0A9D1KXS0</accession>
<proteinExistence type="inferred from homology"/>
<dbReference type="EMBL" id="DVLT01000045">
    <property type="protein sequence ID" value="HIU03004.1"/>
    <property type="molecule type" value="Genomic_DNA"/>
</dbReference>
<dbReference type="InterPro" id="IPR039424">
    <property type="entry name" value="SBP_5"/>
</dbReference>
<dbReference type="GO" id="GO:0042597">
    <property type="term" value="C:periplasmic space"/>
    <property type="evidence" value="ECO:0007669"/>
    <property type="project" value="UniProtKB-ARBA"/>
</dbReference>
<dbReference type="PANTHER" id="PTHR30290:SF9">
    <property type="entry name" value="OLIGOPEPTIDE-BINDING PROTEIN APPA"/>
    <property type="match status" value="1"/>
</dbReference>
<comment type="similarity">
    <text evidence="1">Belongs to the bacterial solute-binding protein 5 family.</text>
</comment>
<evidence type="ECO:0000256" key="2">
    <source>
        <dbReference type="ARBA" id="ARBA00022448"/>
    </source>
</evidence>